<feature type="domain" description="Serine aminopeptidase S33" evidence="1">
    <location>
        <begin position="95"/>
        <end position="195"/>
    </location>
</feature>
<dbReference type="Gene3D" id="3.40.50.1820">
    <property type="entry name" value="alpha/beta hydrolase"/>
    <property type="match status" value="1"/>
</dbReference>
<sequence>MEKLPPFPKFFPTLPLTPRQMLKTTLIILAVLALLLVLAVFLLATYVLPYAILQPPRRTNTTTPADFGLPYEHFKFKVAEDLELDAFYVPATTVARANLIMLHGVGSCKEVYLGSVAELVKAGYNVLLWDQRAHGKSGGEYLTYGYHEKYDVSKAIDWLEARNPTLPTGIYGNSMGGAVAIQSMAGNPGLRFGLIESTFTDLPAVANAYGRRLSGLPLPHWLSDYVLYRAGRIADFEPFTVRPVEAARKVTQPIMHIHGDADANINVSHAHALFEAYASEDKTLYIVENGDHADLWEKGGDGYRDVWFGFLMRTDF</sequence>
<dbReference type="InterPro" id="IPR022742">
    <property type="entry name" value="Hydrolase_4"/>
</dbReference>
<accession>A0A5C7G114</accession>
<dbReference type="Pfam" id="PF12146">
    <property type="entry name" value="Hydrolase_4"/>
    <property type="match status" value="1"/>
</dbReference>
<evidence type="ECO:0000259" key="1">
    <source>
        <dbReference type="Pfam" id="PF12146"/>
    </source>
</evidence>
<evidence type="ECO:0000313" key="3">
    <source>
        <dbReference type="Proteomes" id="UP000321907"/>
    </source>
</evidence>
<evidence type="ECO:0000313" key="2">
    <source>
        <dbReference type="EMBL" id="TXF91459.1"/>
    </source>
</evidence>
<dbReference type="PANTHER" id="PTHR43358:SF4">
    <property type="entry name" value="ALPHA_BETA HYDROLASE FOLD-1 DOMAIN-CONTAINING PROTEIN"/>
    <property type="match status" value="1"/>
</dbReference>
<organism evidence="2 3">
    <name type="scientific">Neolewinella aurantiaca</name>
    <dbReference type="NCBI Taxonomy" id="2602767"/>
    <lineage>
        <taxon>Bacteria</taxon>
        <taxon>Pseudomonadati</taxon>
        <taxon>Bacteroidota</taxon>
        <taxon>Saprospiria</taxon>
        <taxon>Saprospirales</taxon>
        <taxon>Lewinellaceae</taxon>
        <taxon>Neolewinella</taxon>
    </lineage>
</organism>
<dbReference type="Proteomes" id="UP000321907">
    <property type="component" value="Unassembled WGS sequence"/>
</dbReference>
<dbReference type="InterPro" id="IPR052920">
    <property type="entry name" value="DNA-binding_regulatory"/>
</dbReference>
<dbReference type="PANTHER" id="PTHR43358">
    <property type="entry name" value="ALPHA/BETA-HYDROLASE"/>
    <property type="match status" value="1"/>
</dbReference>
<dbReference type="AlphaFoldDB" id="A0A5C7G114"/>
<name>A0A5C7G114_9BACT</name>
<reference evidence="2 3" key="1">
    <citation type="submission" date="2019-08" db="EMBL/GenBank/DDBJ databases">
        <title>Lewinella sp. strain SSH13 Genome sequencing and assembly.</title>
        <authorList>
            <person name="Kim I."/>
        </authorList>
    </citation>
    <scope>NUCLEOTIDE SEQUENCE [LARGE SCALE GENOMIC DNA]</scope>
    <source>
        <strain evidence="2 3">SSH13</strain>
    </source>
</reference>
<dbReference type="EMBL" id="VOXD01000002">
    <property type="protein sequence ID" value="TXF91459.1"/>
    <property type="molecule type" value="Genomic_DNA"/>
</dbReference>
<keyword evidence="3" id="KW-1185">Reference proteome</keyword>
<comment type="caution">
    <text evidence="2">The sequence shown here is derived from an EMBL/GenBank/DDBJ whole genome shotgun (WGS) entry which is preliminary data.</text>
</comment>
<dbReference type="OrthoDB" id="9812921at2"/>
<gene>
    <name evidence="2" type="ORF">FUA23_01835</name>
</gene>
<dbReference type="InterPro" id="IPR029058">
    <property type="entry name" value="AB_hydrolase_fold"/>
</dbReference>
<dbReference type="SUPFAM" id="SSF53474">
    <property type="entry name" value="alpha/beta-Hydrolases"/>
    <property type="match status" value="1"/>
</dbReference>
<proteinExistence type="predicted"/>
<protein>
    <submittedName>
        <fullName evidence="2">Lysophospholipase</fullName>
    </submittedName>
</protein>